<feature type="region of interest" description="Disordered" evidence="9">
    <location>
        <begin position="55"/>
        <end position="97"/>
    </location>
</feature>
<dbReference type="Proteomes" id="UP000828390">
    <property type="component" value="Unassembled WGS sequence"/>
</dbReference>
<proteinExistence type="predicted"/>
<keyword evidence="7" id="KW-0675">Receptor</keyword>
<keyword evidence="4" id="KW-0805">Transcription regulation</keyword>
<evidence type="ECO:0000313" key="13">
    <source>
        <dbReference type="Proteomes" id="UP000828390"/>
    </source>
</evidence>
<evidence type="ECO:0000256" key="1">
    <source>
        <dbReference type="ARBA" id="ARBA00022723"/>
    </source>
</evidence>
<dbReference type="InterPro" id="IPR035500">
    <property type="entry name" value="NHR-like_dom_sf"/>
</dbReference>
<gene>
    <name evidence="12" type="ORF">DPMN_068486</name>
</gene>
<keyword evidence="6" id="KW-0804">Transcription</keyword>
<dbReference type="OrthoDB" id="6098009at2759"/>
<dbReference type="SUPFAM" id="SSF48508">
    <property type="entry name" value="Nuclear receptor ligand-binding domain"/>
    <property type="match status" value="1"/>
</dbReference>
<evidence type="ECO:0000256" key="5">
    <source>
        <dbReference type="ARBA" id="ARBA00023125"/>
    </source>
</evidence>
<reference evidence="12" key="2">
    <citation type="submission" date="2020-11" db="EMBL/GenBank/DDBJ databases">
        <authorList>
            <person name="McCartney M.A."/>
            <person name="Auch B."/>
            <person name="Kono T."/>
            <person name="Mallez S."/>
            <person name="Becker A."/>
            <person name="Gohl D.M."/>
            <person name="Silverstein K.A.T."/>
            <person name="Koren S."/>
            <person name="Bechman K.B."/>
            <person name="Herman A."/>
            <person name="Abrahante J.E."/>
            <person name="Garbe J."/>
        </authorList>
    </citation>
    <scope>NUCLEOTIDE SEQUENCE</scope>
    <source>
        <strain evidence="12">Duluth1</strain>
        <tissue evidence="12">Whole animal</tissue>
    </source>
</reference>
<evidence type="ECO:0000256" key="7">
    <source>
        <dbReference type="ARBA" id="ARBA00023170"/>
    </source>
</evidence>
<keyword evidence="8" id="KW-0539">Nucleus</keyword>
<dbReference type="InterPro" id="IPR001628">
    <property type="entry name" value="Znf_hrmn_rcpt"/>
</dbReference>
<keyword evidence="3" id="KW-0862">Zinc</keyword>
<dbReference type="Gene3D" id="3.30.50.10">
    <property type="entry name" value="Erythroid Transcription Factor GATA-1, subunit A"/>
    <property type="match status" value="1"/>
</dbReference>
<evidence type="ECO:0000256" key="6">
    <source>
        <dbReference type="ARBA" id="ARBA00023163"/>
    </source>
</evidence>
<dbReference type="GO" id="GO:0008270">
    <property type="term" value="F:zinc ion binding"/>
    <property type="evidence" value="ECO:0007669"/>
    <property type="project" value="UniProtKB-KW"/>
</dbReference>
<feature type="region of interest" description="Disordered" evidence="9">
    <location>
        <begin position="465"/>
        <end position="488"/>
    </location>
</feature>
<feature type="region of interest" description="Disordered" evidence="9">
    <location>
        <begin position="221"/>
        <end position="274"/>
    </location>
</feature>
<keyword evidence="13" id="KW-1185">Reference proteome</keyword>
<dbReference type="PROSITE" id="PS51843">
    <property type="entry name" value="NR_LBD"/>
    <property type="match status" value="1"/>
</dbReference>
<keyword evidence="2" id="KW-0863">Zinc-finger</keyword>
<dbReference type="InterPro" id="IPR000536">
    <property type="entry name" value="Nucl_hrmn_rcpt_lig-bd"/>
</dbReference>
<feature type="compositionally biased region" description="Basic and acidic residues" evidence="9">
    <location>
        <begin position="1"/>
        <end position="10"/>
    </location>
</feature>
<keyword evidence="5" id="KW-0238">DNA-binding</keyword>
<evidence type="ECO:0000259" key="11">
    <source>
        <dbReference type="PROSITE" id="PS51843"/>
    </source>
</evidence>
<feature type="compositionally biased region" description="Polar residues" evidence="9">
    <location>
        <begin position="236"/>
        <end position="268"/>
    </location>
</feature>
<dbReference type="PRINTS" id="PR00047">
    <property type="entry name" value="STROIDFINGER"/>
</dbReference>
<feature type="compositionally biased region" description="Polar residues" evidence="9">
    <location>
        <begin position="82"/>
        <end position="95"/>
    </location>
</feature>
<dbReference type="PROSITE" id="PS51030">
    <property type="entry name" value="NUCLEAR_REC_DBD_2"/>
    <property type="match status" value="1"/>
</dbReference>
<feature type="compositionally biased region" description="Basic and acidic residues" evidence="9">
    <location>
        <begin position="221"/>
        <end position="235"/>
    </location>
</feature>
<dbReference type="InterPro" id="IPR050234">
    <property type="entry name" value="Nuclear_hormone_rcpt_NR1"/>
</dbReference>
<comment type="caution">
    <text evidence="12">The sequence shown here is derived from an EMBL/GenBank/DDBJ whole genome shotgun (WGS) entry which is preliminary data.</text>
</comment>
<organism evidence="12 13">
    <name type="scientific">Dreissena polymorpha</name>
    <name type="common">Zebra mussel</name>
    <name type="synonym">Mytilus polymorpha</name>
    <dbReference type="NCBI Taxonomy" id="45954"/>
    <lineage>
        <taxon>Eukaryota</taxon>
        <taxon>Metazoa</taxon>
        <taxon>Spiralia</taxon>
        <taxon>Lophotrochozoa</taxon>
        <taxon>Mollusca</taxon>
        <taxon>Bivalvia</taxon>
        <taxon>Autobranchia</taxon>
        <taxon>Heteroconchia</taxon>
        <taxon>Euheterodonta</taxon>
        <taxon>Imparidentia</taxon>
        <taxon>Neoheterodontei</taxon>
        <taxon>Myida</taxon>
        <taxon>Dreissenoidea</taxon>
        <taxon>Dreissenidae</taxon>
        <taxon>Dreissena</taxon>
    </lineage>
</organism>
<dbReference type="GO" id="GO:0043565">
    <property type="term" value="F:sequence-specific DNA binding"/>
    <property type="evidence" value="ECO:0007669"/>
    <property type="project" value="InterPro"/>
</dbReference>
<evidence type="ECO:0000256" key="2">
    <source>
        <dbReference type="ARBA" id="ARBA00022771"/>
    </source>
</evidence>
<protein>
    <submittedName>
        <fullName evidence="12">Uncharacterized protein</fullName>
    </submittedName>
</protein>
<evidence type="ECO:0000313" key="12">
    <source>
        <dbReference type="EMBL" id="KAH3709026.1"/>
    </source>
</evidence>
<dbReference type="PROSITE" id="PS00031">
    <property type="entry name" value="NUCLEAR_REC_DBD_1"/>
    <property type="match status" value="1"/>
</dbReference>
<feature type="compositionally biased region" description="Polar residues" evidence="9">
    <location>
        <begin position="466"/>
        <end position="485"/>
    </location>
</feature>
<dbReference type="InterPro" id="IPR013088">
    <property type="entry name" value="Znf_NHR/GATA"/>
</dbReference>
<evidence type="ECO:0000256" key="8">
    <source>
        <dbReference type="ARBA" id="ARBA00023242"/>
    </source>
</evidence>
<evidence type="ECO:0000256" key="3">
    <source>
        <dbReference type="ARBA" id="ARBA00022833"/>
    </source>
</evidence>
<dbReference type="EMBL" id="JAIWYP010000014">
    <property type="protein sequence ID" value="KAH3709026.1"/>
    <property type="molecule type" value="Genomic_DNA"/>
</dbReference>
<feature type="compositionally biased region" description="Basic and acidic residues" evidence="9">
    <location>
        <begin position="55"/>
        <end position="65"/>
    </location>
</feature>
<feature type="domain" description="Nuclear receptor" evidence="10">
    <location>
        <begin position="129"/>
        <end position="210"/>
    </location>
</feature>
<dbReference type="SMART" id="SM00430">
    <property type="entry name" value="HOLI"/>
    <property type="match status" value="1"/>
</dbReference>
<keyword evidence="1" id="KW-0479">Metal-binding</keyword>
<dbReference type="AlphaFoldDB" id="A0A9D3Z1Q1"/>
<evidence type="ECO:0000256" key="9">
    <source>
        <dbReference type="SAM" id="MobiDB-lite"/>
    </source>
</evidence>
<accession>A0A9D3Z1Q1</accession>
<reference evidence="12" key="1">
    <citation type="journal article" date="2019" name="bioRxiv">
        <title>The Genome of the Zebra Mussel, Dreissena polymorpha: A Resource for Invasive Species Research.</title>
        <authorList>
            <person name="McCartney M.A."/>
            <person name="Auch B."/>
            <person name="Kono T."/>
            <person name="Mallez S."/>
            <person name="Zhang Y."/>
            <person name="Obille A."/>
            <person name="Becker A."/>
            <person name="Abrahante J.E."/>
            <person name="Garbe J."/>
            <person name="Badalamenti J.P."/>
            <person name="Herman A."/>
            <person name="Mangelson H."/>
            <person name="Liachko I."/>
            <person name="Sullivan S."/>
            <person name="Sone E.D."/>
            <person name="Koren S."/>
            <person name="Silverstein K.A.T."/>
            <person name="Beckman K.B."/>
            <person name="Gohl D.M."/>
        </authorList>
    </citation>
    <scope>NUCLEOTIDE SEQUENCE</scope>
    <source>
        <strain evidence="12">Duluth1</strain>
        <tissue evidence="12">Whole animal</tissue>
    </source>
</reference>
<sequence>MLKSEPKESKGSSMEAGGTSVKKVILPSKVSLSFAAQTTNKPPYTTAIYVGSKKISETSKVEDSKNASASKGLKDNDRKLNSKSSTEVPGTNPSNRIELVGFKMTNGLPESSLATEDSKKQKSWTASKLPPCRVCGEDTSPRGLHYGVNTCEACKAFFRRVLKRSNLNFQCTCTLEERRLGTDIPRKTTCPKCRYEQCVKVGMSKDAIKIGRYTIGRKRQNDREVQSLEQGKERVNSGSSISLESPHSQGQSVSSPEEVSTDIENISLTDRPKSPNVRAVKRLKKDDKYHPETGLLYQSLTNIILNSLTQNQSYADGSANSAAARGDDSNKMTAVEKLFMQPFEMPSSNQSSNSAMQFDFTSQGSNSNPFNSYTKDMAPNLIQSSSNVAFSDQPKQSPIENLLMSPPSVQLPSQTDFFSGIKLSPPNSNQPELPDEKSSIESLLLSPSSGILAHEVLIKKERRFSEQTVPTDSPEYNTTEPSFDETSFHGIHPYDAMRTKNPGLHDGYEMADKIPSYLLENNMLGSPSMDLLNENEAGELDLFNDDELLIAELSQEDIEIELKEYDRYQEICNCCTMTAEMKESIIKNMTDVAMTLMTKMEMVTCNEIKRRHAEYLEKYNLKLQVFGEMKLSKEEYMSFYKETGIDIDNRLQLVIEILKHLEDSIHKIVTFAKSIPCFTNIDIEDQVMLLKATRFEHDMMKYSGQKCIVSSLNVATVPWDKEYHLEELQKVMPENFVQEKVRMANMVCDLGLTVEETVVVRACIITYPDRVPLKDRQKVVEVNGCMMSCLDYLLKKRKEAYDLSQLLFVLAELRKMSEWEQKFFQGVFEVWPVSESHKLAKEFVTY</sequence>
<feature type="region of interest" description="Disordered" evidence="9">
    <location>
        <begin position="390"/>
        <end position="437"/>
    </location>
</feature>
<dbReference type="Pfam" id="PF00105">
    <property type="entry name" value="zf-C4"/>
    <property type="match status" value="1"/>
</dbReference>
<evidence type="ECO:0000259" key="10">
    <source>
        <dbReference type="PROSITE" id="PS51030"/>
    </source>
</evidence>
<feature type="domain" description="NR LBD" evidence="11">
    <location>
        <begin position="628"/>
        <end position="846"/>
    </location>
</feature>
<name>A0A9D3Z1Q1_DREPO</name>
<dbReference type="GO" id="GO:0003700">
    <property type="term" value="F:DNA-binding transcription factor activity"/>
    <property type="evidence" value="ECO:0007669"/>
    <property type="project" value="InterPro"/>
</dbReference>
<dbReference type="Gene3D" id="1.10.565.10">
    <property type="entry name" value="Retinoid X Receptor"/>
    <property type="match status" value="1"/>
</dbReference>
<dbReference type="SUPFAM" id="SSF57716">
    <property type="entry name" value="Glucocorticoid receptor-like (DNA-binding domain)"/>
    <property type="match status" value="1"/>
</dbReference>
<dbReference type="SMART" id="SM00399">
    <property type="entry name" value="ZnF_C4"/>
    <property type="match status" value="1"/>
</dbReference>
<feature type="compositionally biased region" description="Polar residues" evidence="9">
    <location>
        <begin position="390"/>
        <end position="399"/>
    </location>
</feature>
<dbReference type="Pfam" id="PF00104">
    <property type="entry name" value="Hormone_recep"/>
    <property type="match status" value="1"/>
</dbReference>
<dbReference type="PANTHER" id="PTHR24082">
    <property type="entry name" value="NUCLEAR HORMONE RECEPTOR"/>
    <property type="match status" value="1"/>
</dbReference>
<feature type="compositionally biased region" description="Polar residues" evidence="9">
    <location>
        <begin position="407"/>
        <end position="417"/>
    </location>
</feature>
<feature type="region of interest" description="Disordered" evidence="9">
    <location>
        <begin position="1"/>
        <end position="22"/>
    </location>
</feature>
<evidence type="ECO:0000256" key="4">
    <source>
        <dbReference type="ARBA" id="ARBA00023015"/>
    </source>
</evidence>